<gene>
    <name evidence="1" type="ORF">BV25DRAFT_1397020</name>
</gene>
<organism evidence="1 2">
    <name type="scientific">Artomyces pyxidatus</name>
    <dbReference type="NCBI Taxonomy" id="48021"/>
    <lineage>
        <taxon>Eukaryota</taxon>
        <taxon>Fungi</taxon>
        <taxon>Dikarya</taxon>
        <taxon>Basidiomycota</taxon>
        <taxon>Agaricomycotina</taxon>
        <taxon>Agaricomycetes</taxon>
        <taxon>Russulales</taxon>
        <taxon>Auriscalpiaceae</taxon>
        <taxon>Artomyces</taxon>
    </lineage>
</organism>
<accession>A0ACB8TDN3</accession>
<keyword evidence="2" id="KW-1185">Reference proteome</keyword>
<evidence type="ECO:0000313" key="1">
    <source>
        <dbReference type="EMBL" id="KAI0066533.1"/>
    </source>
</evidence>
<sequence>MDPDSDEIDSGPDVIAETLVSLITRSYILLEDGTQQVVAVKAAPASRKFTQEPHDIVKELRLLSTLSHSNIITVLGHEYIQESYIQRLWMPYIPYSLAQLLACPTFSPRAEAGAPSLRFTTTAKSIMYQVLAATEYLHDPARHIAHRDIKPSNILLAEDGAVKLVDFGIAFKADEPISEKRGDVWSETEEHMYFEVGSGPYRAPELLFGPTTYDAMATDLWSLGTTFAEFFTTLHCRSSGSEHYDDDDDGSDFDADDPTKPYVVDPVRGEWDQSGVWERYSLFDSTRGDIGLAWSIFKTRGSPTPQNWPTFTKLPDANKVNFIDAPVVDLRTLLPHLPEEHRQPPPVETSSHFPPEGQAPSPLDLIHRLLVYPPASRLRAASALEHPWFAADPPVQIPASVLIHTNSHISALPVDRPLSPWLPRNDSEVEDLKSLLTSQ</sequence>
<reference evidence="1" key="2">
    <citation type="journal article" date="2022" name="New Phytol.">
        <title>Evolutionary transition to the ectomycorrhizal habit in the genomes of a hyperdiverse lineage of mushroom-forming fungi.</title>
        <authorList>
            <person name="Looney B."/>
            <person name="Miyauchi S."/>
            <person name="Morin E."/>
            <person name="Drula E."/>
            <person name="Courty P.E."/>
            <person name="Kohler A."/>
            <person name="Kuo A."/>
            <person name="LaButti K."/>
            <person name="Pangilinan J."/>
            <person name="Lipzen A."/>
            <person name="Riley R."/>
            <person name="Andreopoulos W."/>
            <person name="He G."/>
            <person name="Johnson J."/>
            <person name="Nolan M."/>
            <person name="Tritt A."/>
            <person name="Barry K.W."/>
            <person name="Grigoriev I.V."/>
            <person name="Nagy L.G."/>
            <person name="Hibbett D."/>
            <person name="Henrissat B."/>
            <person name="Matheny P.B."/>
            <person name="Labbe J."/>
            <person name="Martin F.M."/>
        </authorList>
    </citation>
    <scope>NUCLEOTIDE SEQUENCE</scope>
    <source>
        <strain evidence="1">HHB10654</strain>
    </source>
</reference>
<proteinExistence type="predicted"/>
<dbReference type="Proteomes" id="UP000814140">
    <property type="component" value="Unassembled WGS sequence"/>
</dbReference>
<protein>
    <submittedName>
        <fullName evidence="1">Kinase-like protein</fullName>
    </submittedName>
</protein>
<dbReference type="EMBL" id="MU277192">
    <property type="protein sequence ID" value="KAI0066533.1"/>
    <property type="molecule type" value="Genomic_DNA"/>
</dbReference>
<name>A0ACB8TDN3_9AGAM</name>
<evidence type="ECO:0000313" key="2">
    <source>
        <dbReference type="Proteomes" id="UP000814140"/>
    </source>
</evidence>
<comment type="caution">
    <text evidence="1">The sequence shown here is derived from an EMBL/GenBank/DDBJ whole genome shotgun (WGS) entry which is preliminary data.</text>
</comment>
<reference evidence="1" key="1">
    <citation type="submission" date="2021-03" db="EMBL/GenBank/DDBJ databases">
        <authorList>
            <consortium name="DOE Joint Genome Institute"/>
            <person name="Ahrendt S."/>
            <person name="Looney B.P."/>
            <person name="Miyauchi S."/>
            <person name="Morin E."/>
            <person name="Drula E."/>
            <person name="Courty P.E."/>
            <person name="Chicoki N."/>
            <person name="Fauchery L."/>
            <person name="Kohler A."/>
            <person name="Kuo A."/>
            <person name="Labutti K."/>
            <person name="Pangilinan J."/>
            <person name="Lipzen A."/>
            <person name="Riley R."/>
            <person name="Andreopoulos W."/>
            <person name="He G."/>
            <person name="Johnson J."/>
            <person name="Barry K.W."/>
            <person name="Grigoriev I.V."/>
            <person name="Nagy L."/>
            <person name="Hibbett D."/>
            <person name="Henrissat B."/>
            <person name="Matheny P.B."/>
            <person name="Labbe J."/>
            <person name="Martin F."/>
        </authorList>
    </citation>
    <scope>NUCLEOTIDE SEQUENCE</scope>
    <source>
        <strain evidence="1">HHB10654</strain>
    </source>
</reference>